<keyword evidence="1" id="KW-0687">Ribonucleoprotein</keyword>
<dbReference type="InterPro" id="IPR008914">
    <property type="entry name" value="PEBP"/>
</dbReference>
<dbReference type="Pfam" id="PF01161">
    <property type="entry name" value="PBP"/>
    <property type="match status" value="1"/>
</dbReference>
<protein>
    <submittedName>
        <fullName evidence="1">Mitochondrial 54S ribosomal protein YmL35</fullName>
    </submittedName>
</protein>
<dbReference type="PANTHER" id="PTHR11362:SF82">
    <property type="entry name" value="PHOSPHATIDYLETHANOLAMINE-BINDING PROTEIN 4"/>
    <property type="match status" value="1"/>
</dbReference>
<dbReference type="InterPro" id="IPR035810">
    <property type="entry name" value="PEBP_euk"/>
</dbReference>
<name>A0ABR3GHX4_9PEZI</name>
<dbReference type="GO" id="GO:0005840">
    <property type="term" value="C:ribosome"/>
    <property type="evidence" value="ECO:0007669"/>
    <property type="project" value="UniProtKB-KW"/>
</dbReference>
<dbReference type="InterPro" id="IPR036610">
    <property type="entry name" value="PEBP-like_sf"/>
</dbReference>
<reference evidence="1 2" key="1">
    <citation type="submission" date="2024-02" db="EMBL/GenBank/DDBJ databases">
        <title>Discinaceae phylogenomics.</title>
        <authorList>
            <person name="Dirks A.C."/>
            <person name="James T.Y."/>
        </authorList>
    </citation>
    <scope>NUCLEOTIDE SEQUENCE [LARGE SCALE GENOMIC DNA]</scope>
    <source>
        <strain evidence="1 2">ACD0624</strain>
    </source>
</reference>
<dbReference type="Proteomes" id="UP001447188">
    <property type="component" value="Unassembled WGS sequence"/>
</dbReference>
<dbReference type="Gene3D" id="3.90.280.10">
    <property type="entry name" value="PEBP-like"/>
    <property type="match status" value="1"/>
</dbReference>
<accession>A0ABR3GHX4</accession>
<dbReference type="SUPFAM" id="SSF49777">
    <property type="entry name" value="PEBP-like"/>
    <property type="match status" value="1"/>
</dbReference>
<dbReference type="CDD" id="cd00866">
    <property type="entry name" value="PEBP_euk"/>
    <property type="match status" value="1"/>
</dbReference>
<keyword evidence="2" id="KW-1185">Reference proteome</keyword>
<gene>
    <name evidence="1" type="primary">MRPL35</name>
    <name evidence="1" type="ORF">Q9L58_005570</name>
</gene>
<dbReference type="Gene3D" id="1.20.58.1180">
    <property type="match status" value="1"/>
</dbReference>
<dbReference type="PANTHER" id="PTHR11362">
    <property type="entry name" value="PHOSPHATIDYLETHANOLAMINE-BINDING PROTEIN"/>
    <property type="match status" value="1"/>
</dbReference>
<keyword evidence="1" id="KW-0689">Ribosomal protein</keyword>
<evidence type="ECO:0000313" key="1">
    <source>
        <dbReference type="EMBL" id="KAL0635522.1"/>
    </source>
</evidence>
<dbReference type="EMBL" id="JBBBZM010000068">
    <property type="protein sequence ID" value="KAL0635522.1"/>
    <property type="molecule type" value="Genomic_DNA"/>
</dbReference>
<sequence>MSCCTRPASRSLTPAAAAHSIAPRCTTVRTLRTRTKDAPTTTSIPVDGVVPTGAKRMRTIESMPFQTYQLALDVIRKDRAEKLSMITAEREKIARVMKFKGLTSQSIEVRSMLHYIEDLKIKADINNPRVKYNFDTGLIGMNKPVYRYLLERKWREMRRPVLMQRLTQMHVIPDVLPGINPSVDVQVRFLGRDTRPGVFVKSLDSERPPTFKIVPFKRGEQLCTVVVVDPDVPDVAADGFRYHLHWILSNIVISPTQTQAVGTGSAPSDEIVSYLPPHVQKGSPYHRYAMFVFRQPNNARIDPATLVGKVERERFNLRSFQTKMKLQTIGAFMWRGEWDEGTKQVMQRNEIEGWDVMYTRVKV</sequence>
<evidence type="ECO:0000313" key="2">
    <source>
        <dbReference type="Proteomes" id="UP001447188"/>
    </source>
</evidence>
<comment type="caution">
    <text evidence="1">The sequence shown here is derived from an EMBL/GenBank/DDBJ whole genome shotgun (WGS) entry which is preliminary data.</text>
</comment>
<proteinExistence type="predicted"/>
<organism evidence="1 2">
    <name type="scientific">Discina gigas</name>
    <dbReference type="NCBI Taxonomy" id="1032678"/>
    <lineage>
        <taxon>Eukaryota</taxon>
        <taxon>Fungi</taxon>
        <taxon>Dikarya</taxon>
        <taxon>Ascomycota</taxon>
        <taxon>Pezizomycotina</taxon>
        <taxon>Pezizomycetes</taxon>
        <taxon>Pezizales</taxon>
        <taxon>Discinaceae</taxon>
        <taxon>Discina</taxon>
    </lineage>
</organism>